<gene>
    <name evidence="8" type="ORF">dsmv_3473</name>
</gene>
<accession>S7UJS7</accession>
<sequence length="101" mass="11687">MFKRTLTIYLPILIVSAMFLMIIFGGKGLMDLKTMRLNKERIIQRNEALVEKNLSLHQTVVRLKDDPVFIEHVAREDLGLIKSDEIIMKLERQAVKGTPHD</sequence>
<dbReference type="PANTHER" id="PTHR37485">
    <property type="entry name" value="CELL DIVISION PROTEIN FTSB"/>
    <property type="match status" value="1"/>
</dbReference>
<evidence type="ECO:0000313" key="8">
    <source>
        <dbReference type="EMBL" id="EPR34064.1"/>
    </source>
</evidence>
<dbReference type="EMBL" id="ATHJ01000123">
    <property type="protein sequence ID" value="EPR34064.1"/>
    <property type="molecule type" value="Genomic_DNA"/>
</dbReference>
<evidence type="ECO:0000256" key="3">
    <source>
        <dbReference type="ARBA" id="ARBA00022692"/>
    </source>
</evidence>
<protein>
    <submittedName>
        <fullName evidence="8">Septum formation initiator</fullName>
    </submittedName>
</protein>
<keyword evidence="3 7" id="KW-0812">Transmembrane</keyword>
<comment type="caution">
    <text evidence="8">The sequence shown here is derived from an EMBL/GenBank/DDBJ whole genome shotgun (WGS) entry which is preliminary data.</text>
</comment>
<keyword evidence="6" id="KW-0131">Cell cycle</keyword>
<dbReference type="OrthoDB" id="5520945at2"/>
<evidence type="ECO:0000256" key="6">
    <source>
        <dbReference type="ARBA" id="ARBA00023306"/>
    </source>
</evidence>
<dbReference type="InterPro" id="IPR007060">
    <property type="entry name" value="FtsL/DivIC"/>
</dbReference>
<dbReference type="RefSeq" id="WP_020878606.1">
    <property type="nucleotide sequence ID" value="NZ_ATHJ01000123.1"/>
</dbReference>
<dbReference type="STRING" id="897.B2D07_10620"/>
<dbReference type="PANTHER" id="PTHR37485:SF1">
    <property type="entry name" value="CELL DIVISION PROTEIN FTSB"/>
    <property type="match status" value="1"/>
</dbReference>
<dbReference type="GO" id="GO:0043093">
    <property type="term" value="P:FtsZ-dependent cytokinesis"/>
    <property type="evidence" value="ECO:0007669"/>
    <property type="project" value="TreeGrafter"/>
</dbReference>
<dbReference type="AlphaFoldDB" id="S7UJS7"/>
<dbReference type="InterPro" id="IPR023081">
    <property type="entry name" value="Cell_div_FtsB"/>
</dbReference>
<keyword evidence="1" id="KW-1003">Cell membrane</keyword>
<keyword evidence="5 7" id="KW-0472">Membrane</keyword>
<evidence type="ECO:0000256" key="7">
    <source>
        <dbReference type="SAM" id="Phobius"/>
    </source>
</evidence>
<evidence type="ECO:0000256" key="5">
    <source>
        <dbReference type="ARBA" id="ARBA00023136"/>
    </source>
</evidence>
<keyword evidence="2" id="KW-0132">Cell division</keyword>
<dbReference type="GO" id="GO:0030428">
    <property type="term" value="C:cell septum"/>
    <property type="evidence" value="ECO:0007669"/>
    <property type="project" value="TreeGrafter"/>
</dbReference>
<name>S7UJS7_DESML</name>
<evidence type="ECO:0000313" key="9">
    <source>
        <dbReference type="Proteomes" id="UP000014977"/>
    </source>
</evidence>
<organism evidence="8 9">
    <name type="scientific">Desulfococcus multivorans DSM 2059</name>
    <dbReference type="NCBI Taxonomy" id="1121405"/>
    <lineage>
        <taxon>Bacteria</taxon>
        <taxon>Pseudomonadati</taxon>
        <taxon>Thermodesulfobacteriota</taxon>
        <taxon>Desulfobacteria</taxon>
        <taxon>Desulfobacterales</taxon>
        <taxon>Desulfococcaceae</taxon>
        <taxon>Desulfococcus</taxon>
    </lineage>
</organism>
<dbReference type="Proteomes" id="UP000014977">
    <property type="component" value="Unassembled WGS sequence"/>
</dbReference>
<evidence type="ECO:0000256" key="1">
    <source>
        <dbReference type="ARBA" id="ARBA00022475"/>
    </source>
</evidence>
<evidence type="ECO:0000256" key="4">
    <source>
        <dbReference type="ARBA" id="ARBA00022989"/>
    </source>
</evidence>
<evidence type="ECO:0000256" key="2">
    <source>
        <dbReference type="ARBA" id="ARBA00022618"/>
    </source>
</evidence>
<dbReference type="Pfam" id="PF04977">
    <property type="entry name" value="DivIC"/>
    <property type="match status" value="1"/>
</dbReference>
<feature type="transmembrane region" description="Helical" evidence="7">
    <location>
        <begin position="6"/>
        <end position="26"/>
    </location>
</feature>
<proteinExistence type="predicted"/>
<reference evidence="8 9" key="1">
    <citation type="journal article" date="2013" name="Genome Announc.">
        <title>Draft genome sequences for three mercury-methylating, sulfate-reducing bacteria.</title>
        <authorList>
            <person name="Brown S.D."/>
            <person name="Hurt R.A.Jr."/>
            <person name="Gilmour C.C."/>
            <person name="Elias D.A."/>
        </authorList>
    </citation>
    <scope>NUCLEOTIDE SEQUENCE [LARGE SCALE GENOMIC DNA]</scope>
    <source>
        <strain evidence="8 9">DSM 2059</strain>
    </source>
</reference>
<keyword evidence="9" id="KW-1185">Reference proteome</keyword>
<keyword evidence="4 7" id="KW-1133">Transmembrane helix</keyword>
<dbReference type="eggNOG" id="COG2919">
    <property type="taxonomic scope" value="Bacteria"/>
</dbReference>